<dbReference type="PANTHER" id="PTHR11941">
    <property type="entry name" value="ENOYL-COA HYDRATASE-RELATED"/>
    <property type="match status" value="1"/>
</dbReference>
<protein>
    <submittedName>
        <fullName evidence="4">Enoyl-CoA hydratase/isomerase</fullName>
    </submittedName>
</protein>
<evidence type="ECO:0000313" key="5">
    <source>
        <dbReference type="Proteomes" id="UP000028534"/>
    </source>
</evidence>
<dbReference type="RefSeq" id="WP_037516552.1">
    <property type="nucleotide sequence ID" value="NZ_JGVR01000002.1"/>
</dbReference>
<keyword evidence="3" id="KW-1133">Transmembrane helix</keyword>
<gene>
    <name evidence="4" type="ORF">CP98_00485</name>
</gene>
<dbReference type="eggNOG" id="COG1024">
    <property type="taxonomic scope" value="Bacteria"/>
</dbReference>
<accession>A0A084ESU4</accession>
<evidence type="ECO:0000313" key="4">
    <source>
        <dbReference type="EMBL" id="KEZ21036.1"/>
    </source>
</evidence>
<dbReference type="Pfam" id="PF00378">
    <property type="entry name" value="ECH_1"/>
    <property type="match status" value="1"/>
</dbReference>
<dbReference type="Gene3D" id="3.90.226.10">
    <property type="entry name" value="2-enoyl-CoA Hydratase, Chain A, domain 1"/>
    <property type="match status" value="1"/>
</dbReference>
<keyword evidence="1" id="KW-0443">Lipid metabolism</keyword>
<dbReference type="EMBL" id="JGVR01000002">
    <property type="protein sequence ID" value="KEZ21036.1"/>
    <property type="molecule type" value="Genomic_DNA"/>
</dbReference>
<dbReference type="GO" id="GO:0006635">
    <property type="term" value="P:fatty acid beta-oxidation"/>
    <property type="evidence" value="ECO:0007669"/>
    <property type="project" value="TreeGrafter"/>
</dbReference>
<keyword evidence="2" id="KW-0456">Lyase</keyword>
<dbReference type="SUPFAM" id="SSF52096">
    <property type="entry name" value="ClpP/crotonase"/>
    <property type="match status" value="1"/>
</dbReference>
<evidence type="ECO:0000256" key="2">
    <source>
        <dbReference type="ARBA" id="ARBA00023239"/>
    </source>
</evidence>
<feature type="transmembrane region" description="Helical" evidence="3">
    <location>
        <begin position="112"/>
        <end position="130"/>
    </location>
</feature>
<evidence type="ECO:0000256" key="1">
    <source>
        <dbReference type="ARBA" id="ARBA00023098"/>
    </source>
</evidence>
<evidence type="ECO:0000256" key="3">
    <source>
        <dbReference type="SAM" id="Phobius"/>
    </source>
</evidence>
<keyword evidence="4" id="KW-0413">Isomerase</keyword>
<keyword evidence="3" id="KW-0812">Transmembrane</keyword>
<organism evidence="4 5">
    <name type="scientific">Sphingobium yanoikuyae</name>
    <name type="common">Sphingomonas yanoikuyae</name>
    <dbReference type="NCBI Taxonomy" id="13690"/>
    <lineage>
        <taxon>Bacteria</taxon>
        <taxon>Pseudomonadati</taxon>
        <taxon>Pseudomonadota</taxon>
        <taxon>Alphaproteobacteria</taxon>
        <taxon>Sphingomonadales</taxon>
        <taxon>Sphingomonadaceae</taxon>
        <taxon>Sphingobium</taxon>
    </lineage>
</organism>
<dbReference type="GO" id="GO:0016853">
    <property type="term" value="F:isomerase activity"/>
    <property type="evidence" value="ECO:0007669"/>
    <property type="project" value="UniProtKB-KW"/>
</dbReference>
<sequence>MSEHASRAAVPHIIGSFTLRTDSDGVCIATFDRRPVNAISLSVYQDIGSIVDHVEGDPAIRVIVLTAPGDARAWCGGADLNDFVGIDVAGRKARYDFINAQLPRFFRMDRPVIAAITGHAIGIGMILAALCDMRIAAENACFACPEIDYGLVAGGAGLFAYVNMPEAKVREMLFSGARFTARELEPTGFFNYVLPRAEVLPRALALARGIAAKSLPSIRARKTASVGIEGRGWEQAYLDAQALSARLTAGDDGAEGVRAFLNHRAPSYRDA</sequence>
<dbReference type="AlphaFoldDB" id="A0A084ESU4"/>
<dbReference type="InterPro" id="IPR001753">
    <property type="entry name" value="Enoyl-CoA_hydra/iso"/>
</dbReference>
<dbReference type="InterPro" id="IPR029045">
    <property type="entry name" value="ClpP/crotonase-like_dom_sf"/>
</dbReference>
<dbReference type="CDD" id="cd06558">
    <property type="entry name" value="crotonase-like"/>
    <property type="match status" value="1"/>
</dbReference>
<dbReference type="GO" id="GO:0016829">
    <property type="term" value="F:lyase activity"/>
    <property type="evidence" value="ECO:0007669"/>
    <property type="project" value="UniProtKB-KW"/>
</dbReference>
<dbReference type="PANTHER" id="PTHR11941:SF169">
    <property type="entry name" value="(7AS)-7A-METHYL-1,5-DIOXO-2,3,5,6,7,7A-HEXAHYDRO-1H-INDENE-CARBOXYL-COA HYDROLASE"/>
    <property type="match status" value="1"/>
</dbReference>
<reference evidence="4 5" key="1">
    <citation type="submission" date="2014-03" db="EMBL/GenBank/DDBJ databases">
        <title>Genome sequence of Sphingobium yanoikuyae B1.</title>
        <authorList>
            <person name="Gan H.M."/>
            <person name="Gan H.Y."/>
            <person name="Savka M.A."/>
        </authorList>
    </citation>
    <scope>NUCLEOTIDE SEQUENCE [LARGE SCALE GENOMIC DNA]</scope>
    <source>
        <strain evidence="4 5">B1</strain>
    </source>
</reference>
<name>A0A084ESU4_SPHYA</name>
<keyword evidence="3" id="KW-0472">Membrane</keyword>
<proteinExistence type="predicted"/>
<comment type="caution">
    <text evidence="4">The sequence shown here is derived from an EMBL/GenBank/DDBJ whole genome shotgun (WGS) entry which is preliminary data.</text>
</comment>
<dbReference type="Proteomes" id="UP000028534">
    <property type="component" value="Unassembled WGS sequence"/>
</dbReference>
<dbReference type="PATRIC" id="fig|13690.10.peg.503"/>